<dbReference type="Gene3D" id="2.10.25.10">
    <property type="entry name" value="Laminin"/>
    <property type="match status" value="1"/>
</dbReference>
<organism evidence="15 16">
    <name type="scientific">Desmophyllum pertusum</name>
    <dbReference type="NCBI Taxonomy" id="174260"/>
    <lineage>
        <taxon>Eukaryota</taxon>
        <taxon>Metazoa</taxon>
        <taxon>Cnidaria</taxon>
        <taxon>Anthozoa</taxon>
        <taxon>Hexacorallia</taxon>
        <taxon>Scleractinia</taxon>
        <taxon>Caryophylliina</taxon>
        <taxon>Caryophylliidae</taxon>
        <taxon>Desmophyllum</taxon>
    </lineage>
</organism>
<evidence type="ECO:0000313" key="15">
    <source>
        <dbReference type="EMBL" id="KAJ7387737.1"/>
    </source>
</evidence>
<dbReference type="PROSITE" id="PS50026">
    <property type="entry name" value="EGF_3"/>
    <property type="match status" value="1"/>
</dbReference>
<evidence type="ECO:0000256" key="7">
    <source>
        <dbReference type="ARBA" id="ARBA00022837"/>
    </source>
</evidence>
<dbReference type="OrthoDB" id="5988656at2759"/>
<dbReference type="GO" id="GO:0005886">
    <property type="term" value="C:plasma membrane"/>
    <property type="evidence" value="ECO:0007669"/>
    <property type="project" value="UniProtKB-SubCell"/>
</dbReference>
<dbReference type="GO" id="GO:0023052">
    <property type="term" value="P:signaling"/>
    <property type="evidence" value="ECO:0007669"/>
    <property type="project" value="UniProtKB-ARBA"/>
</dbReference>
<dbReference type="PROSITE" id="PS00022">
    <property type="entry name" value="EGF_1"/>
    <property type="match status" value="1"/>
</dbReference>
<keyword evidence="9" id="KW-0472">Membrane</keyword>
<dbReference type="EMBL" id="MU825873">
    <property type="protein sequence ID" value="KAJ7387737.1"/>
    <property type="molecule type" value="Genomic_DNA"/>
</dbReference>
<feature type="domain" description="EGF-like" evidence="14">
    <location>
        <begin position="279"/>
        <end position="315"/>
    </location>
</feature>
<dbReference type="AlphaFoldDB" id="A0A9W9ZU30"/>
<evidence type="ECO:0000256" key="8">
    <source>
        <dbReference type="ARBA" id="ARBA00022989"/>
    </source>
</evidence>
<comment type="subcellular location">
    <subcellularLocation>
        <location evidence="1">Cell membrane</location>
        <topology evidence="1">Single-pass type I membrane protein</topology>
    </subcellularLocation>
</comment>
<keyword evidence="8" id="KW-1133">Transmembrane helix</keyword>
<reference evidence="15" key="1">
    <citation type="submission" date="2023-01" db="EMBL/GenBank/DDBJ databases">
        <title>Genome assembly of the deep-sea coral Lophelia pertusa.</title>
        <authorList>
            <person name="Herrera S."/>
            <person name="Cordes E."/>
        </authorList>
    </citation>
    <scope>NUCLEOTIDE SEQUENCE</scope>
    <source>
        <strain evidence="15">USNM1676648</strain>
        <tissue evidence="15">Polyp</tissue>
    </source>
</reference>
<name>A0A9W9ZU30_9CNID</name>
<keyword evidence="4" id="KW-0812">Transmembrane</keyword>
<dbReference type="PROSITE" id="PS50022">
    <property type="entry name" value="FA58C_3"/>
    <property type="match status" value="1"/>
</dbReference>
<dbReference type="Pfam" id="PF00754">
    <property type="entry name" value="F5_F8_type_C"/>
    <property type="match status" value="1"/>
</dbReference>
<evidence type="ECO:0000259" key="14">
    <source>
        <dbReference type="PROSITE" id="PS50026"/>
    </source>
</evidence>
<dbReference type="GO" id="GO:0005509">
    <property type="term" value="F:calcium ion binding"/>
    <property type="evidence" value="ECO:0007669"/>
    <property type="project" value="InterPro"/>
</dbReference>
<accession>A0A9W9ZU30</accession>
<dbReference type="CDD" id="cd00054">
    <property type="entry name" value="EGF_CA"/>
    <property type="match status" value="1"/>
</dbReference>
<evidence type="ECO:0000259" key="13">
    <source>
        <dbReference type="PROSITE" id="PS50022"/>
    </source>
</evidence>
<comment type="caution">
    <text evidence="12">Lacks conserved residue(s) required for the propagation of feature annotation.</text>
</comment>
<dbReference type="CDD" id="cd00057">
    <property type="entry name" value="FA58C"/>
    <property type="match status" value="1"/>
</dbReference>
<dbReference type="SMART" id="SM00181">
    <property type="entry name" value="EGF"/>
    <property type="match status" value="1"/>
</dbReference>
<dbReference type="PANTHER" id="PTHR24543">
    <property type="entry name" value="MULTICOPPER OXIDASE-RELATED"/>
    <property type="match status" value="1"/>
</dbReference>
<evidence type="ECO:0000256" key="11">
    <source>
        <dbReference type="ARBA" id="ARBA00023180"/>
    </source>
</evidence>
<feature type="domain" description="F5/8 type C" evidence="13">
    <location>
        <begin position="1"/>
        <end position="151"/>
    </location>
</feature>
<keyword evidence="2" id="KW-1003">Cell membrane</keyword>
<keyword evidence="3 12" id="KW-0245">EGF-like domain</keyword>
<dbReference type="SUPFAM" id="SSF57196">
    <property type="entry name" value="EGF/Laminin"/>
    <property type="match status" value="1"/>
</dbReference>
<sequence>MESGQITDNQTSSSSYFDDYTTATKARLNLQELTGGWCAQSNKYSEWLAVDLVTSHVISAVSSQCRFQKYKNGKALFCATSYRLSYLDSDRNSRPFYMENGIAKVFLGNLQRHAMVKHHLIKPIQSRKITFNSISTKNKEYICMRVELYGRKTVQLQKGVDRPVVYSRAFLVDTQFNRLFVCNTEKSALNHKLLTIHGLDKAGKLHGVYLNEKVFLSCEQHGEGPCNAGTAENWYRARDEPGTITAIEVPNIAETGLDTTDLPSLPLRRTDGIGRFWGDFDECSSSNCKNNGTCVIADDDFVCVCLNGWTGNQCETSMS</sequence>
<feature type="disulfide bond" evidence="12">
    <location>
        <begin position="305"/>
        <end position="314"/>
    </location>
</feature>
<keyword evidence="10 12" id="KW-1015">Disulfide bond</keyword>
<dbReference type="Pfam" id="PF00008">
    <property type="entry name" value="EGF"/>
    <property type="match status" value="1"/>
</dbReference>
<keyword evidence="7" id="KW-0106">Calcium</keyword>
<protein>
    <recommendedName>
        <fullName evidence="17">EGF-like domain-containing protein</fullName>
    </recommendedName>
</protein>
<dbReference type="InterPro" id="IPR008979">
    <property type="entry name" value="Galactose-bd-like_sf"/>
</dbReference>
<evidence type="ECO:0000313" key="16">
    <source>
        <dbReference type="Proteomes" id="UP001163046"/>
    </source>
</evidence>
<evidence type="ECO:0000256" key="1">
    <source>
        <dbReference type="ARBA" id="ARBA00004251"/>
    </source>
</evidence>
<evidence type="ECO:0000256" key="10">
    <source>
        <dbReference type="ARBA" id="ARBA00023157"/>
    </source>
</evidence>
<gene>
    <name evidence="15" type="ORF">OS493_001080</name>
</gene>
<evidence type="ECO:0000256" key="6">
    <source>
        <dbReference type="ARBA" id="ARBA00022737"/>
    </source>
</evidence>
<dbReference type="Proteomes" id="UP001163046">
    <property type="component" value="Unassembled WGS sequence"/>
</dbReference>
<dbReference type="InterPro" id="IPR000421">
    <property type="entry name" value="FA58C"/>
</dbReference>
<evidence type="ECO:0000256" key="5">
    <source>
        <dbReference type="ARBA" id="ARBA00022729"/>
    </source>
</evidence>
<evidence type="ECO:0000256" key="2">
    <source>
        <dbReference type="ARBA" id="ARBA00022475"/>
    </source>
</evidence>
<dbReference type="PANTHER" id="PTHR24543:SF291">
    <property type="entry name" value="SMOKE ALARM, ISOFORM D"/>
    <property type="match status" value="1"/>
</dbReference>
<dbReference type="PROSITE" id="PS01186">
    <property type="entry name" value="EGF_2"/>
    <property type="match status" value="1"/>
</dbReference>
<dbReference type="SMART" id="SM00179">
    <property type="entry name" value="EGF_CA"/>
    <property type="match status" value="1"/>
</dbReference>
<keyword evidence="11" id="KW-0325">Glycoprotein</keyword>
<keyword evidence="6" id="KW-0677">Repeat</keyword>
<dbReference type="InterPro" id="IPR001881">
    <property type="entry name" value="EGF-like_Ca-bd_dom"/>
</dbReference>
<dbReference type="FunFam" id="2.10.25.10:FF:000391">
    <property type="entry name" value="Weary, isoform C"/>
    <property type="match status" value="1"/>
</dbReference>
<evidence type="ECO:0008006" key="17">
    <source>
        <dbReference type="Google" id="ProtNLM"/>
    </source>
</evidence>
<evidence type="ECO:0000256" key="3">
    <source>
        <dbReference type="ARBA" id="ARBA00022536"/>
    </source>
</evidence>
<dbReference type="GO" id="GO:0007154">
    <property type="term" value="P:cell communication"/>
    <property type="evidence" value="ECO:0007669"/>
    <property type="project" value="UniProtKB-ARBA"/>
</dbReference>
<keyword evidence="16" id="KW-1185">Reference proteome</keyword>
<comment type="caution">
    <text evidence="15">The sequence shown here is derived from an EMBL/GenBank/DDBJ whole genome shotgun (WGS) entry which is preliminary data.</text>
</comment>
<dbReference type="Gene3D" id="2.60.120.260">
    <property type="entry name" value="Galactose-binding domain-like"/>
    <property type="match status" value="1"/>
</dbReference>
<evidence type="ECO:0000256" key="9">
    <source>
        <dbReference type="ARBA" id="ARBA00023136"/>
    </source>
</evidence>
<keyword evidence="5" id="KW-0732">Signal</keyword>
<dbReference type="SUPFAM" id="SSF49785">
    <property type="entry name" value="Galactose-binding domain-like"/>
    <property type="match status" value="1"/>
</dbReference>
<evidence type="ECO:0000256" key="12">
    <source>
        <dbReference type="PROSITE-ProRule" id="PRU00076"/>
    </source>
</evidence>
<evidence type="ECO:0000256" key="4">
    <source>
        <dbReference type="ARBA" id="ARBA00022692"/>
    </source>
</evidence>
<dbReference type="InterPro" id="IPR000742">
    <property type="entry name" value="EGF"/>
</dbReference>
<proteinExistence type="predicted"/>